<feature type="transmembrane region" description="Helical" evidence="6">
    <location>
        <begin position="140"/>
        <end position="164"/>
    </location>
</feature>
<dbReference type="SUPFAM" id="SSF51206">
    <property type="entry name" value="cAMP-binding domain-like"/>
    <property type="match status" value="1"/>
</dbReference>
<protein>
    <recommendedName>
        <fullName evidence="11">STAS domain-containing protein</fullName>
    </recommendedName>
</protein>
<dbReference type="GO" id="GO:0016020">
    <property type="term" value="C:membrane"/>
    <property type="evidence" value="ECO:0007669"/>
    <property type="project" value="UniProtKB-SubCell"/>
</dbReference>
<feature type="domain" description="STAS" evidence="8">
    <location>
        <begin position="545"/>
        <end position="622"/>
    </location>
</feature>
<gene>
    <name evidence="9" type="ORF">Vbra_14084</name>
</gene>
<feature type="region of interest" description="Disordered" evidence="5">
    <location>
        <begin position="687"/>
        <end position="711"/>
    </location>
</feature>
<dbReference type="VEuPathDB" id="CryptoDB:Vbra_14084"/>
<evidence type="ECO:0000259" key="7">
    <source>
        <dbReference type="PROSITE" id="PS50042"/>
    </source>
</evidence>
<dbReference type="InterPro" id="IPR000595">
    <property type="entry name" value="cNMP-bd_dom"/>
</dbReference>
<evidence type="ECO:0000256" key="4">
    <source>
        <dbReference type="ARBA" id="ARBA00023136"/>
    </source>
</evidence>
<feature type="region of interest" description="Disordered" evidence="5">
    <location>
        <begin position="820"/>
        <end position="871"/>
    </location>
</feature>
<dbReference type="PROSITE" id="PS50801">
    <property type="entry name" value="STAS"/>
    <property type="match status" value="1"/>
</dbReference>
<dbReference type="CDD" id="cd07042">
    <property type="entry name" value="STAS_SulP_like_sulfate_transporter"/>
    <property type="match status" value="1"/>
</dbReference>
<dbReference type="Pfam" id="PF00916">
    <property type="entry name" value="Sulfate_transp"/>
    <property type="match status" value="1"/>
</dbReference>
<proteinExistence type="predicted"/>
<organism evidence="9 10">
    <name type="scientific">Vitrella brassicaformis (strain CCMP3155)</name>
    <dbReference type="NCBI Taxonomy" id="1169540"/>
    <lineage>
        <taxon>Eukaryota</taxon>
        <taxon>Sar</taxon>
        <taxon>Alveolata</taxon>
        <taxon>Colpodellida</taxon>
        <taxon>Vitrellaceae</taxon>
        <taxon>Vitrella</taxon>
    </lineage>
</organism>
<dbReference type="InterPro" id="IPR011547">
    <property type="entry name" value="SLC26A/SulP_dom"/>
</dbReference>
<feature type="transmembrane region" description="Helical" evidence="6">
    <location>
        <begin position="442"/>
        <end position="460"/>
    </location>
</feature>
<evidence type="ECO:0000313" key="9">
    <source>
        <dbReference type="EMBL" id="CEM04673.1"/>
    </source>
</evidence>
<dbReference type="Gene3D" id="3.30.750.24">
    <property type="entry name" value="STAS domain"/>
    <property type="match status" value="1"/>
</dbReference>
<evidence type="ECO:0000313" key="10">
    <source>
        <dbReference type="Proteomes" id="UP000041254"/>
    </source>
</evidence>
<name>A0A0G4F031_VITBC</name>
<dbReference type="PANTHER" id="PTHR43310">
    <property type="entry name" value="SULFATE TRANSPORTER YBAR-RELATED"/>
    <property type="match status" value="1"/>
</dbReference>
<dbReference type="CDD" id="cd00038">
    <property type="entry name" value="CAP_ED"/>
    <property type="match status" value="1"/>
</dbReference>
<comment type="subcellular location">
    <subcellularLocation>
        <location evidence="1">Membrane</location>
        <topology evidence="1">Multi-pass membrane protein</topology>
    </subcellularLocation>
</comment>
<dbReference type="InterPro" id="IPR052706">
    <property type="entry name" value="Membrane-Transporter-like"/>
</dbReference>
<dbReference type="Proteomes" id="UP000041254">
    <property type="component" value="Unassembled WGS sequence"/>
</dbReference>
<dbReference type="PROSITE" id="PS50042">
    <property type="entry name" value="CNMP_BINDING_3"/>
    <property type="match status" value="1"/>
</dbReference>
<evidence type="ECO:0000256" key="1">
    <source>
        <dbReference type="ARBA" id="ARBA00004141"/>
    </source>
</evidence>
<keyword evidence="10" id="KW-1185">Reference proteome</keyword>
<dbReference type="InterPro" id="IPR002645">
    <property type="entry name" value="STAS_dom"/>
</dbReference>
<feature type="region of interest" description="Disordered" evidence="5">
    <location>
        <begin position="941"/>
        <end position="966"/>
    </location>
</feature>
<feature type="transmembrane region" description="Helical" evidence="6">
    <location>
        <begin position="244"/>
        <end position="263"/>
    </location>
</feature>
<dbReference type="InParanoid" id="A0A0G4F031"/>
<feature type="transmembrane region" description="Helical" evidence="6">
    <location>
        <begin position="176"/>
        <end position="200"/>
    </location>
</feature>
<evidence type="ECO:0000256" key="5">
    <source>
        <dbReference type="SAM" id="MobiDB-lite"/>
    </source>
</evidence>
<evidence type="ECO:0000256" key="6">
    <source>
        <dbReference type="SAM" id="Phobius"/>
    </source>
</evidence>
<accession>A0A0G4F031</accession>
<keyword evidence="2 6" id="KW-0812">Transmembrane</keyword>
<dbReference type="OrthoDB" id="409725at2759"/>
<keyword evidence="4 6" id="KW-0472">Membrane</keyword>
<dbReference type="InterPro" id="IPR018490">
    <property type="entry name" value="cNMP-bd_dom_sf"/>
</dbReference>
<dbReference type="InterPro" id="IPR036513">
    <property type="entry name" value="STAS_dom_sf"/>
</dbReference>
<dbReference type="EMBL" id="CDMY01000355">
    <property type="protein sequence ID" value="CEM04673.1"/>
    <property type="molecule type" value="Genomic_DNA"/>
</dbReference>
<feature type="transmembrane region" description="Helical" evidence="6">
    <location>
        <begin position="480"/>
        <end position="508"/>
    </location>
</feature>
<evidence type="ECO:0000256" key="2">
    <source>
        <dbReference type="ARBA" id="ARBA00022692"/>
    </source>
</evidence>
<evidence type="ECO:0000259" key="8">
    <source>
        <dbReference type="PROSITE" id="PS50801"/>
    </source>
</evidence>
<feature type="domain" description="Cyclic nucleotide-binding" evidence="7">
    <location>
        <begin position="995"/>
        <end position="1039"/>
    </location>
</feature>
<dbReference type="Pfam" id="PF01740">
    <property type="entry name" value="STAS"/>
    <property type="match status" value="1"/>
</dbReference>
<feature type="transmembrane region" description="Helical" evidence="6">
    <location>
        <begin position="418"/>
        <end position="435"/>
    </location>
</feature>
<dbReference type="AlphaFoldDB" id="A0A0G4F031"/>
<feature type="transmembrane region" description="Helical" evidence="6">
    <location>
        <begin position="48"/>
        <end position="69"/>
    </location>
</feature>
<evidence type="ECO:0000256" key="3">
    <source>
        <dbReference type="ARBA" id="ARBA00022989"/>
    </source>
</evidence>
<dbReference type="STRING" id="1169540.A0A0G4F031"/>
<dbReference type="SUPFAM" id="SSF52091">
    <property type="entry name" value="SpoIIaa-like"/>
    <property type="match status" value="1"/>
</dbReference>
<feature type="transmembrane region" description="Helical" evidence="6">
    <location>
        <begin position="212"/>
        <end position="232"/>
    </location>
</feature>
<evidence type="ECO:0008006" key="11">
    <source>
        <dbReference type="Google" id="ProtNLM"/>
    </source>
</evidence>
<dbReference type="PANTHER" id="PTHR43310:SF4">
    <property type="entry name" value="AFR304WP"/>
    <property type="match status" value="1"/>
</dbReference>
<sequence length="1075" mass="117880">MASTQLLLESVEEEALDDIPPPSGPVPCPDIDVNARKRRRRIRRIRRAAGQIPGILVAGIVAILDNVPYGFLLFPHHHPELAPTGVTMVMLSTIAFAIFSQFPYAMAGVIAENAPFLHALSTSLAISLESVGRDDQVVSTILVAFVMSTLATGVAFYFLGLLHLGSTTQYFPKHVLLGITGGMGLFIATAGIGVASGVAWSWQSTSLLGQLAWGPMERWLCVIVLEVLLLTLNRKIEWPFLTPLYLLCIPMGFYFILYFAGIGTEEARQAGWLFDTNVPNIPSAGEPRSPANLTNPSATQPDLDTIMPPSFFEYVQALTCERVLRHFNVWRLVRLDLIAWDMISRHVTTITSLVVFSVLHVPVNIPALASSMHKQASVDRELRNHGGANLLCGLGGSLQAYLTYSTSVLIYKCGVKDRWAGVCVGIIASGFIAIGPNQSLRCFPKILAGLIPVHVGWLLIEEAFIDSRFELDRYEYSAVVIISLTMIGWSFMDGIGVGALLAFLTFVLQCSRIQAIHTAFAAKGLRSSELRALWEQDVLDEMMEESVYIIKLQGALFFGNATQMLSFVTALFEDRRGLRYLMLDFTRVVSIDSTGVDKLHGLTKLAHMQDVTLLCTGMSKSIVSRAGRGRVFESDMFDHHHEAHNRMILQSLSRASHTPPVDFASPGPPRKRSGLKVEYYSPMITQQTSELPGSSPTIGPQAAQPDNVQRQASTGSYSIRFFSDVAAAFAWCEEQLLEEHRNHVGVTEPIERQLMRQQHLAQDLLHGVDPPIGEMTSTDERDEEAATEQMTLTEVNAMAAELPDTASQVKSVQFAHGAVGVGEERDNGARPPVTGIAQQRETKTLRPPGPDAGISGGTPRSGASSAPPTESLEDILVRVKGDDDSRSDIHELASYFVTRRVTAGATIWRERDASDCAVVLLRGWLGVPRDLYEVNVPLASPRGSPMVPSPTPAPGDQRSAAISRRASEHNMAPEPIVIDHPIWNRRISVGRGEWLEYYHSGQMIGEVGLLTRERRKTNLVAMRKSLLAVLTEEALGRLMERNPRLYALFQNLALRGAAYRISNLILMGGSALGSA</sequence>
<dbReference type="InterPro" id="IPR014710">
    <property type="entry name" value="RmlC-like_jellyroll"/>
</dbReference>
<keyword evidence="3 6" id="KW-1133">Transmembrane helix</keyword>
<dbReference type="Gene3D" id="2.60.120.10">
    <property type="entry name" value="Jelly Rolls"/>
    <property type="match status" value="1"/>
</dbReference>
<reference evidence="9 10" key="1">
    <citation type="submission" date="2014-11" db="EMBL/GenBank/DDBJ databases">
        <authorList>
            <person name="Zhu J."/>
            <person name="Qi W."/>
            <person name="Song R."/>
        </authorList>
    </citation>
    <scope>NUCLEOTIDE SEQUENCE [LARGE SCALE GENOMIC DNA]</scope>
</reference>